<dbReference type="SUPFAM" id="SSF53098">
    <property type="entry name" value="Ribonuclease H-like"/>
    <property type="match status" value="1"/>
</dbReference>
<dbReference type="InterPro" id="IPR001584">
    <property type="entry name" value="Integrase_cat-core"/>
</dbReference>
<dbReference type="InterPro" id="IPR012337">
    <property type="entry name" value="RNaseH-like_sf"/>
</dbReference>
<dbReference type="PANTHER" id="PTHR37984">
    <property type="entry name" value="PROTEIN CBG26694"/>
    <property type="match status" value="1"/>
</dbReference>
<accession>A0A816FSX7</accession>
<organism evidence="2 3">
    <name type="scientific">Adineta ricciae</name>
    <name type="common">Rotifer</name>
    <dbReference type="NCBI Taxonomy" id="249248"/>
    <lineage>
        <taxon>Eukaryota</taxon>
        <taxon>Metazoa</taxon>
        <taxon>Spiralia</taxon>
        <taxon>Gnathifera</taxon>
        <taxon>Rotifera</taxon>
        <taxon>Eurotatoria</taxon>
        <taxon>Bdelloidea</taxon>
        <taxon>Adinetida</taxon>
        <taxon>Adinetidae</taxon>
        <taxon>Adineta</taxon>
    </lineage>
</organism>
<dbReference type="PROSITE" id="PS50994">
    <property type="entry name" value="INTEGRASE"/>
    <property type="match status" value="1"/>
</dbReference>
<comment type="caution">
    <text evidence="2">The sequence shown here is derived from an EMBL/GenBank/DDBJ whole genome shotgun (WGS) entry which is preliminary data.</text>
</comment>
<proteinExistence type="predicted"/>
<evidence type="ECO:0000313" key="3">
    <source>
        <dbReference type="Proteomes" id="UP000663828"/>
    </source>
</evidence>
<keyword evidence="3" id="KW-1185">Reference proteome</keyword>
<dbReference type="Pfam" id="PF00665">
    <property type="entry name" value="rve"/>
    <property type="match status" value="1"/>
</dbReference>
<gene>
    <name evidence="2" type="ORF">XAT740_LOCUS57670</name>
</gene>
<protein>
    <recommendedName>
        <fullName evidence="1">Integrase catalytic domain-containing protein</fullName>
    </recommendedName>
</protein>
<dbReference type="Proteomes" id="UP000663828">
    <property type="component" value="Unassembled WGS sequence"/>
</dbReference>
<name>A0A816FSX7_ADIRI</name>
<reference evidence="2" key="1">
    <citation type="submission" date="2021-02" db="EMBL/GenBank/DDBJ databases">
        <authorList>
            <person name="Nowell W R."/>
        </authorList>
    </citation>
    <scope>NUCLEOTIDE SEQUENCE</scope>
</reference>
<dbReference type="AlphaFoldDB" id="A0A816FSX7"/>
<dbReference type="PANTHER" id="PTHR37984:SF5">
    <property type="entry name" value="PROTEIN NYNRIN-LIKE"/>
    <property type="match status" value="1"/>
</dbReference>
<dbReference type="GO" id="GO:0003676">
    <property type="term" value="F:nucleic acid binding"/>
    <property type="evidence" value="ECO:0007669"/>
    <property type="project" value="InterPro"/>
</dbReference>
<dbReference type="EMBL" id="CAJNOR010012048">
    <property type="protein sequence ID" value="CAF1665377.1"/>
    <property type="molecule type" value="Genomic_DNA"/>
</dbReference>
<feature type="domain" description="Integrase catalytic" evidence="1">
    <location>
        <begin position="130"/>
        <end position="306"/>
    </location>
</feature>
<sequence length="567" mass="64210">MSSPDLTTVQTDNNEVRYFEELENHIKSMSLKFQEKSVIKQCTYNDIIKCLLSPKGSLPDLCTSKFSHWAKRHFVLDKIAGVDIACSHDTISHGGRGKTIHELNSHHSWIPRFAVELFLKQCIVCQTRQSLKKPAITQIIISIGVMTRLQIDLIDMRTRPDILNENTVYNWILNCIDHFSKFTWCFPLQNKSATEVASKLRELFCMFGAPRLLHSDNGREFVADVIFELKILFPDMLFIRGRPRHPQSQGCIERANGVLTSALGKWMAVNNSSHWSDGLLPVAYGINTRLSIVTKTTPYQFMFGQEPRSHSEYWKIVHESGISNEESLPTSVASAKTDVVNDTMDEICNTTAAAIDNRDDFMDIDIIQLVQRLSDQVVTRVLIDQPILDPSTVDQPQTNHELIREIATINYLDTANKKIANYRCLVMSQAAQFDVNDCVGVQIHSVDRTNTDAKLLPCLITEKYETDERITFKVACQYGRLENMFSIDELTDLKMACPEDLTRIAINDLPSITLIEACKLYVRGSKTGRTCDCKGKCSTKHCPCKKNETHCSTKCHSKRGGCKNMAI</sequence>
<dbReference type="GO" id="GO:0015074">
    <property type="term" value="P:DNA integration"/>
    <property type="evidence" value="ECO:0007669"/>
    <property type="project" value="InterPro"/>
</dbReference>
<dbReference type="InterPro" id="IPR050951">
    <property type="entry name" value="Retrovirus_Pol_polyprotein"/>
</dbReference>
<dbReference type="InterPro" id="IPR036397">
    <property type="entry name" value="RNaseH_sf"/>
</dbReference>
<evidence type="ECO:0000259" key="1">
    <source>
        <dbReference type="PROSITE" id="PS50994"/>
    </source>
</evidence>
<dbReference type="Gene3D" id="3.30.420.10">
    <property type="entry name" value="Ribonuclease H-like superfamily/Ribonuclease H"/>
    <property type="match status" value="1"/>
</dbReference>
<evidence type="ECO:0000313" key="2">
    <source>
        <dbReference type="EMBL" id="CAF1665377.1"/>
    </source>
</evidence>